<dbReference type="AlphaFoldDB" id="A0A9P4HYA1"/>
<protein>
    <submittedName>
        <fullName evidence="4">Oxidoreductase-like protein</fullName>
    </submittedName>
</protein>
<dbReference type="Pfam" id="PF01408">
    <property type="entry name" value="GFO_IDH_MocA"/>
    <property type="match status" value="1"/>
</dbReference>
<dbReference type="PANTHER" id="PTHR43054">
    <property type="match status" value="1"/>
</dbReference>
<dbReference type="InterPro" id="IPR055170">
    <property type="entry name" value="GFO_IDH_MocA-like_dom"/>
</dbReference>
<gene>
    <name evidence="4" type="ORF">K490DRAFT_42340</name>
</gene>
<feature type="domain" description="GFO/IDH/MocA-like oxidoreductase" evidence="3">
    <location>
        <begin position="139"/>
        <end position="247"/>
    </location>
</feature>
<keyword evidence="5" id="KW-1185">Reference proteome</keyword>
<comment type="similarity">
    <text evidence="1">Belongs to the Gfo/Idh/MocA family.</text>
</comment>
<name>A0A9P4HYA1_9PEZI</name>
<dbReference type="OrthoDB" id="2129491at2759"/>
<dbReference type="SUPFAM" id="SSF55347">
    <property type="entry name" value="Glyceraldehyde-3-phosphate dehydrogenase-like, C-terminal domain"/>
    <property type="match status" value="1"/>
</dbReference>
<dbReference type="InterPro" id="IPR000683">
    <property type="entry name" value="Gfo/Idh/MocA-like_OxRdtase_N"/>
</dbReference>
<dbReference type="Gene3D" id="3.40.50.720">
    <property type="entry name" value="NAD(P)-binding Rossmann-like Domain"/>
    <property type="match status" value="1"/>
</dbReference>
<reference evidence="4" key="1">
    <citation type="journal article" date="2020" name="Stud. Mycol.">
        <title>101 Dothideomycetes genomes: a test case for predicting lifestyles and emergence of pathogens.</title>
        <authorList>
            <person name="Haridas S."/>
            <person name="Albert R."/>
            <person name="Binder M."/>
            <person name="Bloem J."/>
            <person name="Labutti K."/>
            <person name="Salamov A."/>
            <person name="Andreopoulos B."/>
            <person name="Baker S."/>
            <person name="Barry K."/>
            <person name="Bills G."/>
            <person name="Bluhm B."/>
            <person name="Cannon C."/>
            <person name="Castanera R."/>
            <person name="Culley D."/>
            <person name="Daum C."/>
            <person name="Ezra D."/>
            <person name="Gonzalez J."/>
            <person name="Henrissat B."/>
            <person name="Kuo A."/>
            <person name="Liang C."/>
            <person name="Lipzen A."/>
            <person name="Lutzoni F."/>
            <person name="Magnuson J."/>
            <person name="Mondo S."/>
            <person name="Nolan M."/>
            <person name="Ohm R."/>
            <person name="Pangilinan J."/>
            <person name="Park H.-J."/>
            <person name="Ramirez L."/>
            <person name="Alfaro M."/>
            <person name="Sun H."/>
            <person name="Tritt A."/>
            <person name="Yoshinaga Y."/>
            <person name="Zwiers L.-H."/>
            <person name="Turgeon B."/>
            <person name="Goodwin S."/>
            <person name="Spatafora J."/>
            <person name="Crous P."/>
            <person name="Grigoriev I."/>
        </authorList>
    </citation>
    <scope>NUCLEOTIDE SEQUENCE</scope>
    <source>
        <strain evidence="4">CBS 121410</strain>
    </source>
</reference>
<comment type="caution">
    <text evidence="4">The sequence shown here is derived from an EMBL/GenBank/DDBJ whole genome shotgun (WGS) entry which is preliminary data.</text>
</comment>
<dbReference type="SUPFAM" id="SSF51735">
    <property type="entry name" value="NAD(P)-binding Rossmann-fold domains"/>
    <property type="match status" value="1"/>
</dbReference>
<dbReference type="PANTHER" id="PTHR43054:SF1">
    <property type="entry name" value="SCYLLO-INOSITOL 2-DEHYDROGENASE (NADP(+)) IOLU"/>
    <property type="match status" value="1"/>
</dbReference>
<accession>A0A9P4HYA1</accession>
<evidence type="ECO:0000313" key="5">
    <source>
        <dbReference type="Proteomes" id="UP000799776"/>
    </source>
</evidence>
<sequence>MINFAVIGTSWITTSFIESAQSTGLWNLRAVYSRSETTAQSFASAHNVTETHTSLATLAASPNITTVYIASVNSAHYDQAATLLRGGKHVILEKPATSTTGEFASLCEIARANKTMLLEAFRHMHEANFHALRAALPKLGPVYGASLNYASYSSRYNAVLAGQRPNIFNLDLSGGALVDLAVYPISAAVALFGKPVAQSYAPVIVATGADGGGFVTLRYDGFAVCINASKIYSSAAPSEVYGERGSLVLNAVTDIQSVEFVDAKTKAREQLAVGPAKELNLSEEAREFARILEEGDWEAQERLEGVSRAVIAITEDLRRQNGLTFAVERE</sequence>
<evidence type="ECO:0000259" key="2">
    <source>
        <dbReference type="Pfam" id="PF01408"/>
    </source>
</evidence>
<dbReference type="Proteomes" id="UP000799776">
    <property type="component" value="Unassembled WGS sequence"/>
</dbReference>
<dbReference type="GO" id="GO:0000166">
    <property type="term" value="F:nucleotide binding"/>
    <property type="evidence" value="ECO:0007669"/>
    <property type="project" value="InterPro"/>
</dbReference>
<dbReference type="InterPro" id="IPR036291">
    <property type="entry name" value="NAD(P)-bd_dom_sf"/>
</dbReference>
<proteinExistence type="inferred from homology"/>
<dbReference type="Pfam" id="PF22725">
    <property type="entry name" value="GFO_IDH_MocA_C3"/>
    <property type="match status" value="1"/>
</dbReference>
<dbReference type="EMBL" id="ML978720">
    <property type="protein sequence ID" value="KAF2087425.1"/>
    <property type="molecule type" value="Genomic_DNA"/>
</dbReference>
<organism evidence="4 5">
    <name type="scientific">Saccharata proteae CBS 121410</name>
    <dbReference type="NCBI Taxonomy" id="1314787"/>
    <lineage>
        <taxon>Eukaryota</taxon>
        <taxon>Fungi</taxon>
        <taxon>Dikarya</taxon>
        <taxon>Ascomycota</taxon>
        <taxon>Pezizomycotina</taxon>
        <taxon>Dothideomycetes</taxon>
        <taxon>Dothideomycetes incertae sedis</taxon>
        <taxon>Botryosphaeriales</taxon>
        <taxon>Saccharataceae</taxon>
        <taxon>Saccharata</taxon>
    </lineage>
</organism>
<evidence type="ECO:0000259" key="3">
    <source>
        <dbReference type="Pfam" id="PF22725"/>
    </source>
</evidence>
<evidence type="ECO:0000313" key="4">
    <source>
        <dbReference type="EMBL" id="KAF2087425.1"/>
    </source>
</evidence>
<evidence type="ECO:0000256" key="1">
    <source>
        <dbReference type="ARBA" id="ARBA00010928"/>
    </source>
</evidence>
<dbReference type="Gene3D" id="3.30.360.10">
    <property type="entry name" value="Dihydrodipicolinate Reductase, domain 2"/>
    <property type="match status" value="1"/>
</dbReference>
<feature type="domain" description="Gfo/Idh/MocA-like oxidoreductase N-terminal" evidence="2">
    <location>
        <begin position="2"/>
        <end position="118"/>
    </location>
</feature>